<comment type="similarity">
    <text evidence="2">Belongs to the mitochondrion-specific ribosomal protein mL40 family.</text>
</comment>
<keyword evidence="10" id="KW-1185">Reference proteome</keyword>
<dbReference type="GO" id="GO:0003735">
    <property type="term" value="F:structural constituent of ribosome"/>
    <property type="evidence" value="ECO:0007669"/>
    <property type="project" value="InterPro"/>
</dbReference>
<proteinExistence type="inferred from homology"/>
<dbReference type="GO" id="GO:0005840">
    <property type="term" value="C:ribosome"/>
    <property type="evidence" value="ECO:0007669"/>
    <property type="project" value="UniProtKB-KW"/>
</dbReference>
<dbReference type="STRING" id="1077348.A0A2G8SCQ1"/>
<evidence type="ECO:0000256" key="2">
    <source>
        <dbReference type="ARBA" id="ARBA00009360"/>
    </source>
</evidence>
<dbReference type="GO" id="GO:1990904">
    <property type="term" value="C:ribonucleoprotein complex"/>
    <property type="evidence" value="ECO:0007669"/>
    <property type="project" value="UniProtKB-KW"/>
</dbReference>
<dbReference type="GO" id="GO:0032543">
    <property type="term" value="P:mitochondrial translation"/>
    <property type="evidence" value="ECO:0007669"/>
    <property type="project" value="InterPro"/>
</dbReference>
<dbReference type="Gene3D" id="6.10.250.3440">
    <property type="match status" value="1"/>
</dbReference>
<sequence length="186" mass="21352">MSSPLLALSKQRLSLRVSQTSVRYAGRQESGGDPKNDIIRRSLYPSNIRNRPSPVGSWRPDVGRRLQRAIPSVQAHETIERAWLLHQRHVRRARASELQRKFESVRGAMETLRLVAPKLYEEANKEEDPRARSQAEAELLKKLKGPEKKAVEARIRGLFPRELRMPTDTPPKNGWTYDFSPVVRPS</sequence>
<evidence type="ECO:0000256" key="8">
    <source>
        <dbReference type="SAM" id="MobiDB-lite"/>
    </source>
</evidence>
<reference evidence="9 10" key="1">
    <citation type="journal article" date="2015" name="Sci. Rep.">
        <title>Chromosome-level genome map provides insights into diverse defense mechanisms in the medicinal fungus Ganoderma sinense.</title>
        <authorList>
            <person name="Zhu Y."/>
            <person name="Xu J."/>
            <person name="Sun C."/>
            <person name="Zhou S."/>
            <person name="Xu H."/>
            <person name="Nelson D.R."/>
            <person name="Qian J."/>
            <person name="Song J."/>
            <person name="Luo H."/>
            <person name="Xiang L."/>
            <person name="Li Y."/>
            <person name="Xu Z."/>
            <person name="Ji A."/>
            <person name="Wang L."/>
            <person name="Lu S."/>
            <person name="Hayward A."/>
            <person name="Sun W."/>
            <person name="Li X."/>
            <person name="Schwartz D.C."/>
            <person name="Wang Y."/>
            <person name="Chen S."/>
        </authorList>
    </citation>
    <scope>NUCLEOTIDE SEQUENCE [LARGE SCALE GENOMIC DNA]</scope>
    <source>
        <strain evidence="9 10">ZZ0214-1</strain>
    </source>
</reference>
<comment type="subcellular location">
    <subcellularLocation>
        <location evidence="1">Mitochondrion</location>
    </subcellularLocation>
</comment>
<organism evidence="9 10">
    <name type="scientific">Ganoderma sinense ZZ0214-1</name>
    <dbReference type="NCBI Taxonomy" id="1077348"/>
    <lineage>
        <taxon>Eukaryota</taxon>
        <taxon>Fungi</taxon>
        <taxon>Dikarya</taxon>
        <taxon>Basidiomycota</taxon>
        <taxon>Agaricomycotina</taxon>
        <taxon>Agaricomycetes</taxon>
        <taxon>Polyporales</taxon>
        <taxon>Polyporaceae</taxon>
        <taxon>Ganoderma</taxon>
    </lineage>
</organism>
<evidence type="ECO:0000256" key="1">
    <source>
        <dbReference type="ARBA" id="ARBA00004173"/>
    </source>
</evidence>
<dbReference type="InterPro" id="IPR019192">
    <property type="entry name" value="Ribosomal_mL40"/>
</dbReference>
<evidence type="ECO:0000256" key="6">
    <source>
        <dbReference type="ARBA" id="ARBA00023274"/>
    </source>
</evidence>
<keyword evidence="4" id="KW-0689">Ribosomal protein</keyword>
<feature type="region of interest" description="Disordered" evidence="8">
    <location>
        <begin position="162"/>
        <end position="186"/>
    </location>
</feature>
<keyword evidence="6" id="KW-0687">Ribonucleoprotein</keyword>
<dbReference type="Pfam" id="PF09812">
    <property type="entry name" value="MRP-L28"/>
    <property type="match status" value="1"/>
</dbReference>
<dbReference type="InterPro" id="IPR042831">
    <property type="entry name" value="Ribosomal_mL40_fung"/>
</dbReference>
<dbReference type="OrthoDB" id="2098203at2759"/>
<gene>
    <name evidence="9" type="ORF">GSI_06219</name>
</gene>
<evidence type="ECO:0000256" key="5">
    <source>
        <dbReference type="ARBA" id="ARBA00023128"/>
    </source>
</evidence>
<evidence type="ECO:0000313" key="9">
    <source>
        <dbReference type="EMBL" id="PIL31517.1"/>
    </source>
</evidence>
<dbReference type="GO" id="GO:0005739">
    <property type="term" value="C:mitochondrion"/>
    <property type="evidence" value="ECO:0007669"/>
    <property type="project" value="UniProtKB-SubCell"/>
</dbReference>
<evidence type="ECO:0000256" key="7">
    <source>
        <dbReference type="ARBA" id="ARBA00035192"/>
    </source>
</evidence>
<dbReference type="AlphaFoldDB" id="A0A2G8SCQ1"/>
<dbReference type="EMBL" id="AYKW01000012">
    <property type="protein sequence ID" value="PIL31517.1"/>
    <property type="molecule type" value="Genomic_DNA"/>
</dbReference>
<dbReference type="PANTHER" id="PTHR39150:SF1">
    <property type="entry name" value="LARGE RIBOSOMAL SUBUNIT PROTEIN ML40"/>
    <property type="match status" value="1"/>
</dbReference>
<dbReference type="PANTHER" id="PTHR39150">
    <property type="entry name" value="54S RIBOSOMAL PROTEIN L28, MITOCHONDRIAL"/>
    <property type="match status" value="1"/>
</dbReference>
<accession>A0A2G8SCQ1</accession>
<name>A0A2G8SCQ1_9APHY</name>
<evidence type="ECO:0000313" key="10">
    <source>
        <dbReference type="Proteomes" id="UP000230002"/>
    </source>
</evidence>
<evidence type="ECO:0000256" key="3">
    <source>
        <dbReference type="ARBA" id="ARBA00022946"/>
    </source>
</evidence>
<comment type="caution">
    <text evidence="9">The sequence shown here is derived from an EMBL/GenBank/DDBJ whole genome shotgun (WGS) entry which is preliminary data.</text>
</comment>
<keyword evidence="3" id="KW-0809">Transit peptide</keyword>
<evidence type="ECO:0000256" key="4">
    <source>
        <dbReference type="ARBA" id="ARBA00022980"/>
    </source>
</evidence>
<dbReference type="Proteomes" id="UP000230002">
    <property type="component" value="Unassembled WGS sequence"/>
</dbReference>
<keyword evidence="5" id="KW-0496">Mitochondrion</keyword>
<protein>
    <recommendedName>
        <fullName evidence="7">Large ribosomal subunit protein mL40</fullName>
    </recommendedName>
</protein>